<name>A0A101LYV5_PICGL</name>
<evidence type="ECO:0000313" key="1">
    <source>
        <dbReference type="EMBL" id="KUM47820.1"/>
    </source>
</evidence>
<comment type="caution">
    <text evidence="1">The sequence shown here is derived from an EMBL/GenBank/DDBJ whole genome shotgun (WGS) entry which is preliminary data.</text>
</comment>
<organism evidence="1">
    <name type="scientific">Picea glauca</name>
    <name type="common">White spruce</name>
    <name type="synonym">Pinus glauca</name>
    <dbReference type="NCBI Taxonomy" id="3330"/>
    <lineage>
        <taxon>Eukaryota</taxon>
        <taxon>Viridiplantae</taxon>
        <taxon>Streptophyta</taxon>
        <taxon>Embryophyta</taxon>
        <taxon>Tracheophyta</taxon>
        <taxon>Spermatophyta</taxon>
        <taxon>Pinopsida</taxon>
        <taxon>Pinidae</taxon>
        <taxon>Conifers I</taxon>
        <taxon>Pinales</taxon>
        <taxon>Pinaceae</taxon>
        <taxon>Picea</taxon>
    </lineage>
</organism>
<keyword evidence="1" id="KW-0496">Mitochondrion</keyword>
<sequence>MLSGSSTIDLVGGTSFTLNRPLLRLILLIYLTPKSRPQHLLLRFQHLLSQPRTLQQHNLLFIPNAFDEGFLDRPDQPNKLGACPQPGASYGNLITSYRL</sequence>
<geneLocation type="mitochondrion" evidence="1"/>
<accession>A0A101LYV5</accession>
<protein>
    <submittedName>
        <fullName evidence="1">Uncharacterized protein</fullName>
    </submittedName>
</protein>
<gene>
    <name evidence="1" type="ORF">ABT39_MTgene4814</name>
</gene>
<dbReference type="EMBL" id="LKAM01000006">
    <property type="protein sequence ID" value="KUM47820.1"/>
    <property type="molecule type" value="Genomic_DNA"/>
</dbReference>
<reference evidence="1" key="1">
    <citation type="journal article" date="2015" name="Genome Biol. Evol.">
        <title>Organellar Genomes of White Spruce (Picea glauca): Assembly and Annotation.</title>
        <authorList>
            <person name="Jackman S.D."/>
            <person name="Warren R.L."/>
            <person name="Gibb E.A."/>
            <person name="Vandervalk B.P."/>
            <person name="Mohamadi H."/>
            <person name="Chu J."/>
            <person name="Raymond A."/>
            <person name="Pleasance S."/>
            <person name="Coope R."/>
            <person name="Wildung M.R."/>
            <person name="Ritland C.E."/>
            <person name="Bousquet J."/>
            <person name="Jones S.J."/>
            <person name="Bohlmann J."/>
            <person name="Birol I."/>
        </authorList>
    </citation>
    <scope>NUCLEOTIDE SEQUENCE [LARGE SCALE GENOMIC DNA]</scope>
    <source>
        <tissue evidence="1">Flushing bud</tissue>
    </source>
</reference>
<proteinExistence type="predicted"/>
<dbReference type="AlphaFoldDB" id="A0A101LYV5"/>